<keyword evidence="4" id="KW-0472">Membrane</keyword>
<dbReference type="FunFam" id="1.10.10.10:FF:000146">
    <property type="entry name" value="PCI domain-containing protein 2 homolog"/>
    <property type="match status" value="1"/>
</dbReference>
<feature type="transmembrane region" description="Helical" evidence="4">
    <location>
        <begin position="61"/>
        <end position="84"/>
    </location>
</feature>
<name>A0A8C3I3S2_CHRPI</name>
<dbReference type="GO" id="GO:0003723">
    <property type="term" value="F:RNA binding"/>
    <property type="evidence" value="ECO:0007669"/>
    <property type="project" value="InterPro"/>
</dbReference>
<dbReference type="GO" id="GO:0070390">
    <property type="term" value="C:transcription export complex 2"/>
    <property type="evidence" value="ECO:0007669"/>
    <property type="project" value="TreeGrafter"/>
</dbReference>
<evidence type="ECO:0000256" key="3">
    <source>
        <dbReference type="ARBA" id="ARBA00033214"/>
    </source>
</evidence>
<proteinExistence type="inferred from homology"/>
<evidence type="ECO:0000256" key="4">
    <source>
        <dbReference type="SAM" id="Phobius"/>
    </source>
</evidence>
<reference evidence="6" key="2">
    <citation type="submission" date="2025-09" db="UniProtKB">
        <authorList>
            <consortium name="Ensembl"/>
        </authorList>
    </citation>
    <scope>IDENTIFICATION</scope>
</reference>
<dbReference type="GO" id="GO:0016973">
    <property type="term" value="P:poly(A)+ mRNA export from nucleus"/>
    <property type="evidence" value="ECO:0007669"/>
    <property type="project" value="TreeGrafter"/>
</dbReference>
<keyword evidence="4" id="KW-1133">Transmembrane helix</keyword>
<evidence type="ECO:0000313" key="7">
    <source>
        <dbReference type="Proteomes" id="UP000694380"/>
    </source>
</evidence>
<dbReference type="Gene3D" id="1.10.10.10">
    <property type="entry name" value="Winged helix-like DNA-binding domain superfamily/Winged helix DNA-binding domain"/>
    <property type="match status" value="1"/>
</dbReference>
<evidence type="ECO:0000256" key="1">
    <source>
        <dbReference type="ARBA" id="ARBA00025771"/>
    </source>
</evidence>
<organism evidence="6 7">
    <name type="scientific">Chrysemys picta bellii</name>
    <name type="common">Western painted turtle</name>
    <name type="synonym">Emys bellii</name>
    <dbReference type="NCBI Taxonomy" id="8478"/>
    <lineage>
        <taxon>Eukaryota</taxon>
        <taxon>Metazoa</taxon>
        <taxon>Chordata</taxon>
        <taxon>Craniata</taxon>
        <taxon>Vertebrata</taxon>
        <taxon>Euteleostomi</taxon>
        <taxon>Archelosauria</taxon>
        <taxon>Testudinata</taxon>
        <taxon>Testudines</taxon>
        <taxon>Cryptodira</taxon>
        <taxon>Durocryptodira</taxon>
        <taxon>Testudinoidea</taxon>
        <taxon>Emydidae</taxon>
        <taxon>Chrysemys</taxon>
    </lineage>
</organism>
<dbReference type="PANTHER" id="PTHR12732">
    <property type="entry name" value="UNCHARACTERIZED PROTEASOME COMPONENT REGION PCI-CONTAINING"/>
    <property type="match status" value="1"/>
</dbReference>
<sequence>MAHITINQYLQQVLEAIDSRDGLFCAELVSFKHPHVANPRLQLPSPEDKCQQVLEPPYDEMFAYGFNCSCIINILIFCFCRALPIMYAVALDLRIFANNADQQLVKKGKSKVGDMLEKAAELLMSCFRVCASDTRAGIDDSKKWGMLFLVNQLFKIYFKINKLHLCKPLIRAIDSSNLKDEYSMAQRVTFKYYVGRKAMFDSDFKQAEEYLSFAFEHCHRSSQKNKRMILIYLLPVKMLLGHMPTIQLLKKYELMQFAEVTKAVSEGNLLLLNDALTKHETFFIRCGIFLILEKLKIITYRNLFKKVYLLLKTHQLSLDAFLVALKFMQVEDVDIDEVQCILANLIYMGHIKGYISHQHQKLVVSKQNPFPPLSTVC</sequence>
<protein>
    <recommendedName>
        <fullName evidence="2">PCI domain-containing protein 2</fullName>
    </recommendedName>
    <alternativeName>
        <fullName evidence="3">CSN12-like protein</fullName>
    </alternativeName>
</protein>
<dbReference type="InterPro" id="IPR000717">
    <property type="entry name" value="PCI_dom"/>
</dbReference>
<evidence type="ECO:0000256" key="2">
    <source>
        <dbReference type="ARBA" id="ARBA00026186"/>
    </source>
</evidence>
<evidence type="ECO:0000313" key="6">
    <source>
        <dbReference type="Ensembl" id="ENSCPBP00000027995.1"/>
    </source>
</evidence>
<dbReference type="Pfam" id="PF01399">
    <property type="entry name" value="PCI"/>
    <property type="match status" value="1"/>
</dbReference>
<dbReference type="GO" id="GO:0006368">
    <property type="term" value="P:transcription elongation by RNA polymerase II"/>
    <property type="evidence" value="ECO:0007669"/>
    <property type="project" value="TreeGrafter"/>
</dbReference>
<dbReference type="SMART" id="SM00753">
    <property type="entry name" value="PAM"/>
    <property type="match status" value="1"/>
</dbReference>
<keyword evidence="4" id="KW-0812">Transmembrane</keyword>
<dbReference type="PANTHER" id="PTHR12732:SF0">
    <property type="entry name" value="PCI DOMAIN-CONTAINING PROTEIN 2"/>
    <property type="match status" value="1"/>
</dbReference>
<dbReference type="InterPro" id="IPR036388">
    <property type="entry name" value="WH-like_DNA-bd_sf"/>
</dbReference>
<comment type="similarity">
    <text evidence="1">Belongs to the CSN12 family.</text>
</comment>
<dbReference type="Ensembl" id="ENSCPBT00000032953.1">
    <property type="protein sequence ID" value="ENSCPBP00000027995.1"/>
    <property type="gene ID" value="ENSCPBG00000019573.1"/>
</dbReference>
<reference evidence="6" key="1">
    <citation type="submission" date="2025-08" db="UniProtKB">
        <authorList>
            <consortium name="Ensembl"/>
        </authorList>
    </citation>
    <scope>IDENTIFICATION</scope>
</reference>
<accession>A0A8C3I3S2</accession>
<dbReference type="InterPro" id="IPR045114">
    <property type="entry name" value="Csn12-like"/>
</dbReference>
<evidence type="ECO:0000259" key="5">
    <source>
        <dbReference type="PROSITE" id="PS50250"/>
    </source>
</evidence>
<dbReference type="GO" id="GO:0003690">
    <property type="term" value="F:double-stranded DNA binding"/>
    <property type="evidence" value="ECO:0007669"/>
    <property type="project" value="InterPro"/>
</dbReference>
<dbReference type="PROSITE" id="PS50250">
    <property type="entry name" value="PCI"/>
    <property type="match status" value="1"/>
</dbReference>
<gene>
    <name evidence="6" type="primary">PCID2</name>
</gene>
<dbReference type="Proteomes" id="UP000694380">
    <property type="component" value="Unplaced"/>
</dbReference>
<keyword evidence="7" id="KW-1185">Reference proteome</keyword>
<dbReference type="AlphaFoldDB" id="A0A8C3I3S2"/>
<feature type="domain" description="PCI" evidence="5">
    <location>
        <begin position="188"/>
        <end position="369"/>
    </location>
</feature>
<dbReference type="GO" id="GO:0000973">
    <property type="term" value="P:post-transcriptional tethering of RNA polymerase II gene DNA at nuclear periphery"/>
    <property type="evidence" value="ECO:0007669"/>
    <property type="project" value="TreeGrafter"/>
</dbReference>
<dbReference type="GeneTree" id="ENSGT00390000001101"/>